<evidence type="ECO:0000313" key="3">
    <source>
        <dbReference type="EMBL" id="GFH23352.1"/>
    </source>
</evidence>
<evidence type="ECO:0000259" key="2">
    <source>
        <dbReference type="Pfam" id="PF00754"/>
    </source>
</evidence>
<name>A0A6A0A262_HAELA</name>
<feature type="domain" description="F5/8 type C" evidence="2">
    <location>
        <begin position="15"/>
        <end position="124"/>
    </location>
</feature>
<evidence type="ECO:0000256" key="1">
    <source>
        <dbReference type="SAM" id="MobiDB-lite"/>
    </source>
</evidence>
<dbReference type="EMBL" id="BLLF01002252">
    <property type="protein sequence ID" value="GFH23352.1"/>
    <property type="molecule type" value="Genomic_DNA"/>
</dbReference>
<dbReference type="AlphaFoldDB" id="A0A6A0A262"/>
<dbReference type="Gene3D" id="2.60.120.260">
    <property type="entry name" value="Galactose-binding domain-like"/>
    <property type="match status" value="1"/>
</dbReference>
<proteinExistence type="predicted"/>
<keyword evidence="4" id="KW-1185">Reference proteome</keyword>
<dbReference type="InterPro" id="IPR033558">
    <property type="entry name" value="IFT25"/>
</dbReference>
<dbReference type="PANTHER" id="PTHR33906">
    <property type="entry name" value="INTRAFLAGELLAR TRANSPORT PROTEIN 25 HOMOLOG"/>
    <property type="match status" value="1"/>
</dbReference>
<dbReference type="GO" id="GO:0030992">
    <property type="term" value="C:intraciliary transport particle B"/>
    <property type="evidence" value="ECO:0007669"/>
    <property type="project" value="InterPro"/>
</dbReference>
<protein>
    <recommendedName>
        <fullName evidence="2">F5/8 type C domain-containing protein</fullName>
    </recommendedName>
</protein>
<dbReference type="Proteomes" id="UP000485058">
    <property type="component" value="Unassembled WGS sequence"/>
</dbReference>
<dbReference type="Pfam" id="PF00754">
    <property type="entry name" value="F5_F8_type_C"/>
    <property type="match status" value="1"/>
</dbReference>
<feature type="region of interest" description="Disordered" evidence="1">
    <location>
        <begin position="136"/>
        <end position="161"/>
    </location>
</feature>
<gene>
    <name evidence="3" type="ORF">HaLaN_20953</name>
</gene>
<dbReference type="SUPFAM" id="SSF49785">
    <property type="entry name" value="Galactose-binding domain-like"/>
    <property type="match status" value="1"/>
</dbReference>
<reference evidence="3 4" key="1">
    <citation type="submission" date="2020-02" db="EMBL/GenBank/DDBJ databases">
        <title>Draft genome sequence of Haematococcus lacustris strain NIES-144.</title>
        <authorList>
            <person name="Morimoto D."/>
            <person name="Nakagawa S."/>
            <person name="Yoshida T."/>
            <person name="Sawayama S."/>
        </authorList>
    </citation>
    <scope>NUCLEOTIDE SEQUENCE [LARGE SCALE GENOMIC DNA]</scope>
    <source>
        <strain evidence="3 4">NIES-144</strain>
    </source>
</reference>
<organism evidence="3 4">
    <name type="scientific">Haematococcus lacustris</name>
    <name type="common">Green alga</name>
    <name type="synonym">Haematococcus pluvialis</name>
    <dbReference type="NCBI Taxonomy" id="44745"/>
    <lineage>
        <taxon>Eukaryota</taxon>
        <taxon>Viridiplantae</taxon>
        <taxon>Chlorophyta</taxon>
        <taxon>core chlorophytes</taxon>
        <taxon>Chlorophyceae</taxon>
        <taxon>CS clade</taxon>
        <taxon>Chlamydomonadales</taxon>
        <taxon>Haematococcaceae</taxon>
        <taxon>Haematococcus</taxon>
    </lineage>
</organism>
<sequence length="173" mass="19083">MRDFARGDGATIVMASSVDEKFPPEHMLDGKDSTFWMTTGMFPQEFVLALRTNVHISKITTLSLNVKKLCVEKCESDKPDSFEKLFEVELANRGDRLQTEVHQVNIRAKYLRFIMLSGHGEFASMNRVSVVGESAAGEDGGLEGGEEEEGARTGLKGTGNSFNRAAYIADDLK</sequence>
<dbReference type="GO" id="GO:0005929">
    <property type="term" value="C:cilium"/>
    <property type="evidence" value="ECO:0007669"/>
    <property type="project" value="TreeGrafter"/>
</dbReference>
<accession>A0A6A0A262</accession>
<dbReference type="InterPro" id="IPR000421">
    <property type="entry name" value="FA58C"/>
</dbReference>
<dbReference type="GO" id="GO:0042073">
    <property type="term" value="P:intraciliary transport"/>
    <property type="evidence" value="ECO:0007669"/>
    <property type="project" value="InterPro"/>
</dbReference>
<evidence type="ECO:0000313" key="4">
    <source>
        <dbReference type="Proteomes" id="UP000485058"/>
    </source>
</evidence>
<comment type="caution">
    <text evidence="3">The sequence shown here is derived from an EMBL/GenBank/DDBJ whole genome shotgun (WGS) entry which is preliminary data.</text>
</comment>
<feature type="compositionally biased region" description="Acidic residues" evidence="1">
    <location>
        <begin position="140"/>
        <end position="149"/>
    </location>
</feature>
<dbReference type="PANTHER" id="PTHR33906:SF1">
    <property type="entry name" value="INTRAFLAGELLAR TRANSPORT PROTEIN 25 HOMOLOG"/>
    <property type="match status" value="1"/>
</dbReference>
<dbReference type="InterPro" id="IPR008979">
    <property type="entry name" value="Galactose-bd-like_sf"/>
</dbReference>